<sequence length="384" mass="43100">MCPTSRSRAFNNSIFCADERPYTAFFIKHFVYPMSLASQPLTTQSTKPHAQYPHKYSVAPMMDWTTSECRQFHRLLTKKALLYTEMVTTGALIHGNTERFLRFSAAQEHPVALQLGGHDAHDLAHCAQLAQDYGYDEVNLNAGCPSDRVQNGMIGAILMAHAQLVSDALKAMSDRVDLPITIKHRIGIDDFDSYAFLRDFVGTVAQSGCTTFIVHARKAILKGLSPKQNRDVPPLDYQRVIQLKRDFPELHIVINGGIKDHGLAQDLLDQGVDGVMVGREAYQNPLLLLEVDKLFYQSADPYDTPEALNEVLIDWIRLKVASGTPLKYLARHMLGLYSGQAGSRKFRRHLSETMHPIEAPPDIFETALAFIKPIGFRGLQEYSE</sequence>
<dbReference type="SUPFAM" id="SSF51395">
    <property type="entry name" value="FMN-linked oxidoreductases"/>
    <property type="match status" value="1"/>
</dbReference>
<evidence type="ECO:0000256" key="9">
    <source>
        <dbReference type="HAMAP-Rule" id="MF_02041"/>
    </source>
</evidence>
<comment type="catalytic activity">
    <reaction evidence="9">
        <text>5,6-dihydrouridine(20) in tRNA + NAD(+) = uridine(20) in tRNA + NADH + H(+)</text>
        <dbReference type="Rhea" id="RHEA:53340"/>
        <dbReference type="Rhea" id="RHEA-COMP:13533"/>
        <dbReference type="Rhea" id="RHEA-COMP:13534"/>
        <dbReference type="ChEBI" id="CHEBI:15378"/>
        <dbReference type="ChEBI" id="CHEBI:57540"/>
        <dbReference type="ChEBI" id="CHEBI:57945"/>
        <dbReference type="ChEBI" id="CHEBI:65315"/>
        <dbReference type="ChEBI" id="CHEBI:74443"/>
        <dbReference type="EC" id="1.3.1.91"/>
    </reaction>
</comment>
<dbReference type="GO" id="GO:0000049">
    <property type="term" value="F:tRNA binding"/>
    <property type="evidence" value="ECO:0007669"/>
    <property type="project" value="UniProtKB-UniRule"/>
</dbReference>
<dbReference type="GO" id="GO:0010181">
    <property type="term" value="F:FMN binding"/>
    <property type="evidence" value="ECO:0007669"/>
    <property type="project" value="UniProtKB-UniRule"/>
</dbReference>
<dbReference type="Gene3D" id="3.20.20.70">
    <property type="entry name" value="Aldolase class I"/>
    <property type="match status" value="1"/>
</dbReference>
<keyword evidence="6 9" id="KW-0521">NADP</keyword>
<dbReference type="PANTHER" id="PTHR42907">
    <property type="entry name" value="FMN-LINKED OXIDOREDUCTASES SUPERFAMILY PROTEIN"/>
    <property type="match status" value="1"/>
</dbReference>
<keyword evidence="8 9" id="KW-0560">Oxidoreductase</keyword>
<evidence type="ECO:0000256" key="6">
    <source>
        <dbReference type="ARBA" id="ARBA00022857"/>
    </source>
</evidence>
<dbReference type="Gene3D" id="1.20.120.1460">
    <property type="match status" value="1"/>
</dbReference>
<dbReference type="HAMAP" id="MF_02041">
    <property type="entry name" value="DusA_subfam"/>
    <property type="match status" value="1"/>
</dbReference>
<feature type="binding site" evidence="9">
    <location>
        <begin position="60"/>
        <end position="62"/>
    </location>
    <ligand>
        <name>FMN</name>
        <dbReference type="ChEBI" id="CHEBI:58210"/>
    </ligand>
</feature>
<proteinExistence type="inferred from homology"/>
<accession>A0A2K8KQ18</accession>
<dbReference type="GO" id="GO:0102264">
    <property type="term" value="F:tRNA-dihydrouridine20 synthase activity"/>
    <property type="evidence" value="ECO:0007669"/>
    <property type="project" value="UniProtKB-EC"/>
</dbReference>
<feature type="site" description="Interacts with tRNA" evidence="9">
    <location>
        <position position="230"/>
    </location>
</feature>
<comment type="similarity">
    <text evidence="9">Belongs to the Dus family. DusA subfamily.</text>
</comment>
<organism evidence="11 12">
    <name type="scientific">Reinekea forsetii</name>
    <dbReference type="NCBI Taxonomy" id="1336806"/>
    <lineage>
        <taxon>Bacteria</taxon>
        <taxon>Pseudomonadati</taxon>
        <taxon>Pseudomonadota</taxon>
        <taxon>Gammaproteobacteria</taxon>
        <taxon>Oceanospirillales</taxon>
        <taxon>Saccharospirillaceae</taxon>
        <taxon>Reinekea</taxon>
    </lineage>
</organism>
<dbReference type="GO" id="GO:0050660">
    <property type="term" value="F:flavin adenine dinucleotide binding"/>
    <property type="evidence" value="ECO:0007669"/>
    <property type="project" value="InterPro"/>
</dbReference>
<evidence type="ECO:0000259" key="10">
    <source>
        <dbReference type="Pfam" id="PF01207"/>
    </source>
</evidence>
<gene>
    <name evidence="9" type="primary">dusA</name>
    <name evidence="11" type="ORF">REIFOR_01718</name>
</gene>
<comment type="cofactor">
    <cofactor evidence="1 9">
        <name>FMN</name>
        <dbReference type="ChEBI" id="CHEBI:58210"/>
    </cofactor>
</comment>
<protein>
    <recommendedName>
        <fullName evidence="9">tRNA-dihydrouridine(20/20a) synthase</fullName>
        <ecNumber evidence="9">1.3.1.91</ecNumber>
    </recommendedName>
    <alternativeName>
        <fullName evidence="9">U20-specific dihydrouridine synthase</fullName>
        <shortName evidence="9">U20-specific Dus</shortName>
    </alternativeName>
    <alternativeName>
        <fullName evidence="9">tRNA-dihydrouridine synthase A</fullName>
    </alternativeName>
</protein>
<keyword evidence="5 9" id="KW-0819">tRNA processing</keyword>
<evidence type="ECO:0000256" key="4">
    <source>
        <dbReference type="ARBA" id="ARBA00022643"/>
    </source>
</evidence>
<keyword evidence="2 9" id="KW-0820">tRNA-binding</keyword>
<evidence type="ECO:0000313" key="11">
    <source>
        <dbReference type="EMBL" id="ATX76857.1"/>
    </source>
</evidence>
<dbReference type="EMBL" id="CP011797">
    <property type="protein sequence ID" value="ATX76857.1"/>
    <property type="molecule type" value="Genomic_DNA"/>
</dbReference>
<evidence type="ECO:0000256" key="1">
    <source>
        <dbReference type="ARBA" id="ARBA00001917"/>
    </source>
</evidence>
<evidence type="ECO:0000256" key="2">
    <source>
        <dbReference type="ARBA" id="ARBA00022555"/>
    </source>
</evidence>
<dbReference type="Proteomes" id="UP000229757">
    <property type="component" value="Chromosome"/>
</dbReference>
<feature type="active site" description="Proton donor" evidence="9">
    <location>
        <position position="144"/>
    </location>
</feature>
<feature type="site" description="Interacts with tRNA; defines subfamily-specific binding signature" evidence="9">
    <location>
        <position position="344"/>
    </location>
</feature>
<dbReference type="InterPro" id="IPR013785">
    <property type="entry name" value="Aldolase_TIM"/>
</dbReference>
<keyword evidence="12" id="KW-1185">Reference proteome</keyword>
<dbReference type="GO" id="GO:0102266">
    <property type="term" value="F:tRNA-dihydrouridine20a synthase activity"/>
    <property type="evidence" value="ECO:0007669"/>
    <property type="project" value="RHEA"/>
</dbReference>
<dbReference type="PANTHER" id="PTHR42907:SF1">
    <property type="entry name" value="FMN-LINKED OXIDOREDUCTASES SUPERFAMILY PROTEIN"/>
    <property type="match status" value="1"/>
</dbReference>
<dbReference type="InterPro" id="IPR018517">
    <property type="entry name" value="tRNA_hU_synthase_CS"/>
</dbReference>
<dbReference type="InterPro" id="IPR004653">
    <property type="entry name" value="DusA"/>
</dbReference>
<dbReference type="InterPro" id="IPR035587">
    <property type="entry name" value="DUS-like_FMN-bd"/>
</dbReference>
<dbReference type="NCBIfam" id="NF008774">
    <property type="entry name" value="PRK11815.1"/>
    <property type="match status" value="1"/>
</dbReference>
<comment type="catalytic activity">
    <reaction evidence="9">
        <text>5,6-dihydrouridine(20) in tRNA + NADP(+) = uridine(20) in tRNA + NADPH + H(+)</text>
        <dbReference type="Rhea" id="RHEA:53336"/>
        <dbReference type="Rhea" id="RHEA-COMP:13533"/>
        <dbReference type="Rhea" id="RHEA-COMP:13534"/>
        <dbReference type="ChEBI" id="CHEBI:15378"/>
        <dbReference type="ChEBI" id="CHEBI:57783"/>
        <dbReference type="ChEBI" id="CHEBI:58349"/>
        <dbReference type="ChEBI" id="CHEBI:65315"/>
        <dbReference type="ChEBI" id="CHEBI:74443"/>
        <dbReference type="EC" id="1.3.1.91"/>
    </reaction>
</comment>
<evidence type="ECO:0000256" key="7">
    <source>
        <dbReference type="ARBA" id="ARBA00022884"/>
    </source>
</evidence>
<dbReference type="NCBIfam" id="TIGR00742">
    <property type="entry name" value="yjbN"/>
    <property type="match status" value="1"/>
</dbReference>
<evidence type="ECO:0000256" key="8">
    <source>
        <dbReference type="ARBA" id="ARBA00023002"/>
    </source>
</evidence>
<feature type="site" description="Interacts with tRNA" evidence="9">
    <location>
        <position position="141"/>
    </location>
</feature>
<feature type="domain" description="DUS-like FMN-binding" evidence="10">
    <location>
        <begin position="58"/>
        <end position="359"/>
    </location>
</feature>
<dbReference type="KEGG" id="rfo:REIFOR_01718"/>
<feature type="binding site" evidence="9">
    <location>
        <position position="215"/>
    </location>
    <ligand>
        <name>FMN</name>
        <dbReference type="ChEBI" id="CHEBI:58210"/>
    </ligand>
</feature>
<dbReference type="AlphaFoldDB" id="A0A2K8KQ18"/>
<comment type="function">
    <text evidence="9">Catalyzes the synthesis of 5,6-dihydrouridine (D), a modified base found in the D-loop of most tRNAs, via the reduction of the C5-C6 double bond in target uridines. Specifically modifies U20 and U20a in tRNAs.</text>
</comment>
<dbReference type="CDD" id="cd02801">
    <property type="entry name" value="DUS_like_FMN"/>
    <property type="match status" value="1"/>
</dbReference>
<reference evidence="11 12" key="1">
    <citation type="journal article" date="2017" name="Environ. Microbiol.">
        <title>Genomic and physiological analyses of 'Reinekea forsetii' reveal a versatile opportunistic lifestyle during spring algae blooms.</title>
        <authorList>
            <person name="Avci B."/>
            <person name="Hahnke R.L."/>
            <person name="Chafee M."/>
            <person name="Fischer T."/>
            <person name="Gruber-Vodicka H."/>
            <person name="Tegetmeyer H.E."/>
            <person name="Harder J."/>
            <person name="Fuchs B.M."/>
            <person name="Amann R.I."/>
            <person name="Teeling H."/>
        </authorList>
    </citation>
    <scope>NUCLEOTIDE SEQUENCE [LARGE SCALE GENOMIC DNA]</scope>
    <source>
        <strain evidence="11 12">Hel1_31_D35</strain>
    </source>
</reference>
<keyword evidence="3 9" id="KW-0285">Flavoprotein</keyword>
<feature type="site" description="Interacts with tRNA; defines subfamily-specific binding signature" evidence="9">
    <location>
        <position position="227"/>
    </location>
</feature>
<dbReference type="PROSITE" id="PS01136">
    <property type="entry name" value="UPF0034"/>
    <property type="match status" value="1"/>
</dbReference>
<name>A0A2K8KQ18_9GAMM</name>
<evidence type="ECO:0000313" key="12">
    <source>
        <dbReference type="Proteomes" id="UP000229757"/>
    </source>
</evidence>
<feature type="binding site" evidence="9">
    <location>
        <position position="183"/>
    </location>
    <ligand>
        <name>FMN</name>
        <dbReference type="ChEBI" id="CHEBI:58210"/>
    </ligand>
</feature>
<feature type="binding site" evidence="9">
    <location>
        <position position="114"/>
    </location>
    <ligand>
        <name>FMN</name>
        <dbReference type="ChEBI" id="CHEBI:58210"/>
    </ligand>
</feature>
<comment type="catalytic activity">
    <reaction evidence="9">
        <text>5,6-dihydrouridine(20a) in tRNA + NAD(+) = uridine(20a) in tRNA + NADH + H(+)</text>
        <dbReference type="Rhea" id="RHEA:53348"/>
        <dbReference type="Rhea" id="RHEA-COMP:13535"/>
        <dbReference type="Rhea" id="RHEA-COMP:13536"/>
        <dbReference type="ChEBI" id="CHEBI:15378"/>
        <dbReference type="ChEBI" id="CHEBI:57540"/>
        <dbReference type="ChEBI" id="CHEBI:57945"/>
        <dbReference type="ChEBI" id="CHEBI:65315"/>
        <dbReference type="ChEBI" id="CHEBI:74443"/>
    </reaction>
</comment>
<keyword evidence="7 9" id="KW-0694">RNA-binding</keyword>
<evidence type="ECO:0000256" key="5">
    <source>
        <dbReference type="ARBA" id="ARBA00022694"/>
    </source>
</evidence>
<dbReference type="Pfam" id="PF01207">
    <property type="entry name" value="Dus"/>
    <property type="match status" value="1"/>
</dbReference>
<feature type="binding site" evidence="9">
    <location>
        <begin position="278"/>
        <end position="279"/>
    </location>
    <ligand>
        <name>FMN</name>
        <dbReference type="ChEBI" id="CHEBI:58210"/>
    </ligand>
</feature>
<feature type="site" description="Interacts with tRNA; defines subfamily-specific binding signature" evidence="9">
    <location>
        <position position="347"/>
    </location>
</feature>
<keyword evidence="4 9" id="KW-0288">FMN</keyword>
<feature type="binding site" evidence="9">
    <location>
        <begin position="255"/>
        <end position="257"/>
    </location>
    <ligand>
        <name>FMN</name>
        <dbReference type="ChEBI" id="CHEBI:58210"/>
    </ligand>
</feature>
<dbReference type="EC" id="1.3.1.91" evidence="9"/>
<evidence type="ECO:0000256" key="3">
    <source>
        <dbReference type="ARBA" id="ARBA00022630"/>
    </source>
</evidence>
<comment type="catalytic activity">
    <reaction evidence="9">
        <text>5,6-dihydrouridine(20a) in tRNA + NADP(+) = uridine(20a) in tRNA + NADPH + H(+)</text>
        <dbReference type="Rhea" id="RHEA:53344"/>
        <dbReference type="Rhea" id="RHEA-COMP:13535"/>
        <dbReference type="Rhea" id="RHEA-COMP:13536"/>
        <dbReference type="ChEBI" id="CHEBI:15378"/>
        <dbReference type="ChEBI" id="CHEBI:57783"/>
        <dbReference type="ChEBI" id="CHEBI:58349"/>
        <dbReference type="ChEBI" id="CHEBI:65315"/>
        <dbReference type="ChEBI" id="CHEBI:74443"/>
    </reaction>
</comment>